<dbReference type="PROSITE" id="PS50011">
    <property type="entry name" value="PROTEIN_KINASE_DOM"/>
    <property type="match status" value="1"/>
</dbReference>
<dbReference type="EMBL" id="JAHQIW010004555">
    <property type="protein sequence ID" value="KAJ1362887.1"/>
    <property type="molecule type" value="Genomic_DNA"/>
</dbReference>
<dbReference type="InterPro" id="IPR001245">
    <property type="entry name" value="Ser-Thr/Tyr_kinase_cat_dom"/>
</dbReference>
<feature type="domain" description="Protein kinase" evidence="3">
    <location>
        <begin position="1"/>
        <end position="82"/>
    </location>
</feature>
<dbReference type="Pfam" id="PF07714">
    <property type="entry name" value="PK_Tyr_Ser-Thr"/>
    <property type="match status" value="1"/>
</dbReference>
<reference evidence="4" key="1">
    <citation type="submission" date="2021-06" db="EMBL/GenBank/DDBJ databases">
        <title>Parelaphostrongylus tenuis whole genome reference sequence.</title>
        <authorList>
            <person name="Garwood T.J."/>
            <person name="Larsen P.A."/>
            <person name="Fountain-Jones N.M."/>
            <person name="Garbe J.R."/>
            <person name="Macchietto M.G."/>
            <person name="Kania S.A."/>
            <person name="Gerhold R.W."/>
            <person name="Richards J.E."/>
            <person name="Wolf T.M."/>
        </authorList>
    </citation>
    <scope>NUCLEOTIDE SEQUENCE</scope>
    <source>
        <strain evidence="4">MNPRO001-30</strain>
        <tissue evidence="4">Meninges</tissue>
    </source>
</reference>
<dbReference type="PANTHER" id="PTHR24418">
    <property type="entry name" value="TYROSINE-PROTEIN KINASE"/>
    <property type="match status" value="1"/>
</dbReference>
<evidence type="ECO:0000259" key="3">
    <source>
        <dbReference type="PROSITE" id="PS50011"/>
    </source>
</evidence>
<dbReference type="InterPro" id="IPR050198">
    <property type="entry name" value="Non-receptor_tyrosine_kinases"/>
</dbReference>
<dbReference type="InterPro" id="IPR011009">
    <property type="entry name" value="Kinase-like_dom_sf"/>
</dbReference>
<keyword evidence="5" id="KW-1185">Reference proteome</keyword>
<keyword evidence="1" id="KW-0547">Nucleotide-binding</keyword>
<dbReference type="Proteomes" id="UP001196413">
    <property type="component" value="Unassembled WGS sequence"/>
</dbReference>
<comment type="caution">
    <text evidence="4">The sequence shown here is derived from an EMBL/GenBank/DDBJ whole genome shotgun (WGS) entry which is preliminary data.</text>
</comment>
<gene>
    <name evidence="4" type="ORF">KIN20_022600</name>
</gene>
<evidence type="ECO:0000313" key="5">
    <source>
        <dbReference type="Proteomes" id="UP001196413"/>
    </source>
</evidence>
<keyword evidence="2" id="KW-0067">ATP-binding</keyword>
<evidence type="ECO:0000256" key="2">
    <source>
        <dbReference type="ARBA" id="ARBA00022840"/>
    </source>
</evidence>
<dbReference type="GO" id="GO:0005524">
    <property type="term" value="F:ATP binding"/>
    <property type="evidence" value="ECO:0007669"/>
    <property type="project" value="UniProtKB-KW"/>
</dbReference>
<organism evidence="4 5">
    <name type="scientific">Parelaphostrongylus tenuis</name>
    <name type="common">Meningeal worm</name>
    <dbReference type="NCBI Taxonomy" id="148309"/>
    <lineage>
        <taxon>Eukaryota</taxon>
        <taxon>Metazoa</taxon>
        <taxon>Ecdysozoa</taxon>
        <taxon>Nematoda</taxon>
        <taxon>Chromadorea</taxon>
        <taxon>Rhabditida</taxon>
        <taxon>Rhabditina</taxon>
        <taxon>Rhabditomorpha</taxon>
        <taxon>Strongyloidea</taxon>
        <taxon>Metastrongylidae</taxon>
        <taxon>Parelaphostrongylus</taxon>
    </lineage>
</organism>
<name>A0AAD5N6A7_PARTN</name>
<dbReference type="Gene3D" id="1.10.510.10">
    <property type="entry name" value="Transferase(Phosphotransferase) domain 1"/>
    <property type="match status" value="1"/>
</dbReference>
<dbReference type="GO" id="GO:0004672">
    <property type="term" value="F:protein kinase activity"/>
    <property type="evidence" value="ECO:0007669"/>
    <property type="project" value="InterPro"/>
</dbReference>
<sequence>MGTSYVIRTAVRLPIKWLAPETIAKLTFSLKTDVFSFGVMVYEIFTDGAEPWEGKTNAQVKAAMEPMEVFDVQSLSNFSELT</sequence>
<dbReference type="AlphaFoldDB" id="A0AAD5N6A7"/>
<protein>
    <recommendedName>
        <fullName evidence="3">Protein kinase domain-containing protein</fullName>
    </recommendedName>
</protein>
<evidence type="ECO:0000256" key="1">
    <source>
        <dbReference type="ARBA" id="ARBA00022741"/>
    </source>
</evidence>
<proteinExistence type="predicted"/>
<accession>A0AAD5N6A7</accession>
<dbReference type="InterPro" id="IPR000719">
    <property type="entry name" value="Prot_kinase_dom"/>
</dbReference>
<dbReference type="SUPFAM" id="SSF56112">
    <property type="entry name" value="Protein kinase-like (PK-like)"/>
    <property type="match status" value="1"/>
</dbReference>
<evidence type="ECO:0000313" key="4">
    <source>
        <dbReference type="EMBL" id="KAJ1362887.1"/>
    </source>
</evidence>